<dbReference type="RefSeq" id="WP_023935056.1">
    <property type="nucleotide sequence ID" value="NZ_DF196821.1"/>
</dbReference>
<dbReference type="Proteomes" id="UP000030675">
    <property type="component" value="Unassembled WGS sequence"/>
</dbReference>
<dbReference type="EMBL" id="DF196821">
    <property type="protein sequence ID" value="GAD32183.1"/>
    <property type="molecule type" value="Genomic_DNA"/>
</dbReference>
<dbReference type="CDD" id="cd01646">
    <property type="entry name" value="RT_Bac_retron_I"/>
    <property type="match status" value="1"/>
</dbReference>
<dbReference type="PANTHER" id="PTHR34047:SF8">
    <property type="entry name" value="PROTEIN YKFC"/>
    <property type="match status" value="1"/>
</dbReference>
<evidence type="ECO:0000313" key="3">
    <source>
        <dbReference type="EMBL" id="GAD32183.1"/>
    </source>
</evidence>
<feature type="domain" description="Reverse transcriptase" evidence="2">
    <location>
        <begin position="1"/>
        <end position="304"/>
    </location>
</feature>
<evidence type="ECO:0000256" key="1">
    <source>
        <dbReference type="ARBA" id="ARBA00034120"/>
    </source>
</evidence>
<keyword evidence="3" id="KW-0808">Transferase</keyword>
<dbReference type="PANTHER" id="PTHR34047">
    <property type="entry name" value="NUCLEAR INTRON MATURASE 1, MITOCHONDRIAL-RELATED"/>
    <property type="match status" value="1"/>
</dbReference>
<dbReference type="InterPro" id="IPR051083">
    <property type="entry name" value="GrpII_Intron_Splice-Mob/Def"/>
</dbReference>
<sequence length="419" mass="49010">MRHFYTPKLYHSLVKELLSCVKSASKSEQKKTCLLEAGRICHTLASEILTCQYQPEPYHHFAITEPKLREIYAPAFKDRIVQMWIVSQLEKAISHLMIDDTYATQLNKGTFAAINKAQKLMRKPHYRVAMQLDIYSYFNHINKARLKDRLVALIETPPQSIGQFHPVKKHILLYLIEQILQQDAARENNLQTNNHRLLAQIPPHKRLSFSQQGVGLPIGSVTSQMFGNFYLNDLDHFCKHTLKIKGYIRFMDDLIVLSDNIAQLKIWKNHIDAFLKQQLLLTLHPHKTKIKVIEHGVDYLGYTVYPHYKTIRPSTLHTFKARLRYFNALLEPDLFPNTAPPDRGVWQRWHKQGLTPALSPTLLKAMQSTINSYFGLLSHGSHCRLRKSLYHDHFHYLKRYMMPKDHRYSAIKIKKNLPF</sequence>
<keyword evidence="3" id="KW-0695">RNA-directed DNA polymerase</keyword>
<dbReference type="InterPro" id="IPR043502">
    <property type="entry name" value="DNA/RNA_pol_sf"/>
</dbReference>
<dbReference type="eggNOG" id="COG3344">
    <property type="taxonomic scope" value="Bacteria"/>
</dbReference>
<evidence type="ECO:0000259" key="2">
    <source>
        <dbReference type="PROSITE" id="PS50878"/>
    </source>
</evidence>
<dbReference type="SUPFAM" id="SSF56672">
    <property type="entry name" value="DNA/RNA polymerases"/>
    <property type="match status" value="1"/>
</dbReference>
<accession>V5F7P9</accession>
<proteinExistence type="inferred from homology"/>
<dbReference type="HOGENOM" id="CLU_013584_0_0_6"/>
<dbReference type="AlphaFoldDB" id="V5F7P9"/>
<dbReference type="GO" id="GO:0003964">
    <property type="term" value="F:RNA-directed DNA polymerase activity"/>
    <property type="evidence" value="ECO:0007669"/>
    <property type="project" value="UniProtKB-KW"/>
</dbReference>
<organism evidence="3 4">
    <name type="scientific">Photobacterium leiognathi lrivu.4.1</name>
    <dbReference type="NCBI Taxonomy" id="1248232"/>
    <lineage>
        <taxon>Bacteria</taxon>
        <taxon>Pseudomonadati</taxon>
        <taxon>Pseudomonadota</taxon>
        <taxon>Gammaproteobacteria</taxon>
        <taxon>Vibrionales</taxon>
        <taxon>Vibrionaceae</taxon>
        <taxon>Photobacterium</taxon>
    </lineage>
</organism>
<comment type="similarity">
    <text evidence="1">Belongs to the bacterial reverse transcriptase family.</text>
</comment>
<dbReference type="InterPro" id="IPR000477">
    <property type="entry name" value="RT_dom"/>
</dbReference>
<dbReference type="Pfam" id="PF00078">
    <property type="entry name" value="RVT_1"/>
    <property type="match status" value="1"/>
</dbReference>
<protein>
    <submittedName>
        <fullName evidence="3">Retron-type reverse transcriptase</fullName>
    </submittedName>
</protein>
<evidence type="ECO:0000313" key="4">
    <source>
        <dbReference type="Proteomes" id="UP000030675"/>
    </source>
</evidence>
<gene>
    <name evidence="3" type="ORF">PLEI_3853</name>
</gene>
<reference evidence="4" key="1">
    <citation type="submission" date="2012-12" db="EMBL/GenBank/DDBJ databases">
        <title>Genome Sequence of Photobacterium leiognathi lrivu.4.1.</title>
        <authorList>
            <person name="Urbanczyk H."/>
            <person name="Ogura Y."/>
            <person name="Hayashi T."/>
            <person name="Dunlap P.V."/>
        </authorList>
    </citation>
    <scope>NUCLEOTIDE SEQUENCE [LARGE SCALE GENOMIC DNA]</scope>
    <source>
        <strain evidence="4">lrivu.4.1</strain>
    </source>
</reference>
<keyword evidence="3" id="KW-0548">Nucleotidyltransferase</keyword>
<dbReference type="PROSITE" id="PS50878">
    <property type="entry name" value="RT_POL"/>
    <property type="match status" value="1"/>
</dbReference>
<name>V5F7P9_PHOLE</name>